<proteinExistence type="predicted"/>
<keyword evidence="3" id="KW-1185">Reference proteome</keyword>
<feature type="region of interest" description="Disordered" evidence="1">
    <location>
        <begin position="55"/>
        <end position="75"/>
    </location>
</feature>
<dbReference type="PANTHER" id="PTHR21119">
    <property type="entry name" value="C2 DOMAIN-CONTAINING PROTEIN"/>
    <property type="match status" value="1"/>
</dbReference>
<name>A0ABD0Q9H1_CIRMR</name>
<sequence>SFLHKSAKLFFRRRHQRKEPGMSQSHNDLQYLEHPEAAVMGDREKRTATFRRIINRKLLPRSKSKPNGTVREPPT</sequence>
<organism evidence="2 3">
    <name type="scientific">Cirrhinus mrigala</name>
    <name type="common">Mrigala</name>
    <dbReference type="NCBI Taxonomy" id="683832"/>
    <lineage>
        <taxon>Eukaryota</taxon>
        <taxon>Metazoa</taxon>
        <taxon>Chordata</taxon>
        <taxon>Craniata</taxon>
        <taxon>Vertebrata</taxon>
        <taxon>Euteleostomi</taxon>
        <taxon>Actinopterygii</taxon>
        <taxon>Neopterygii</taxon>
        <taxon>Teleostei</taxon>
        <taxon>Ostariophysi</taxon>
        <taxon>Cypriniformes</taxon>
        <taxon>Cyprinidae</taxon>
        <taxon>Labeoninae</taxon>
        <taxon>Labeonini</taxon>
        <taxon>Cirrhinus</taxon>
    </lineage>
</organism>
<evidence type="ECO:0000313" key="2">
    <source>
        <dbReference type="EMBL" id="KAL0182801.1"/>
    </source>
</evidence>
<gene>
    <name evidence="2" type="ORF">M9458_022176</name>
</gene>
<reference evidence="2 3" key="1">
    <citation type="submission" date="2024-05" db="EMBL/GenBank/DDBJ databases">
        <title>Genome sequencing and assembly of Indian major carp, Cirrhinus mrigala (Hamilton, 1822).</title>
        <authorList>
            <person name="Mohindra V."/>
            <person name="Chowdhury L.M."/>
            <person name="Lal K."/>
            <person name="Jena J.K."/>
        </authorList>
    </citation>
    <scope>NUCLEOTIDE SEQUENCE [LARGE SCALE GENOMIC DNA]</scope>
    <source>
        <strain evidence="2">CM1030</strain>
        <tissue evidence="2">Blood</tissue>
    </source>
</reference>
<dbReference type="AlphaFoldDB" id="A0ABD0Q9H1"/>
<dbReference type="Proteomes" id="UP001529510">
    <property type="component" value="Unassembled WGS sequence"/>
</dbReference>
<dbReference type="EMBL" id="JAMKFB020000010">
    <property type="protein sequence ID" value="KAL0182801.1"/>
    <property type="molecule type" value="Genomic_DNA"/>
</dbReference>
<dbReference type="InterPro" id="IPR039934">
    <property type="entry name" value="C2CD2/C2CD2L"/>
</dbReference>
<feature type="region of interest" description="Disordered" evidence="1">
    <location>
        <begin position="1"/>
        <end position="31"/>
    </location>
</feature>
<evidence type="ECO:0000256" key="1">
    <source>
        <dbReference type="SAM" id="MobiDB-lite"/>
    </source>
</evidence>
<feature type="non-terminal residue" evidence="2">
    <location>
        <position position="1"/>
    </location>
</feature>
<protein>
    <submittedName>
        <fullName evidence="2">Uncharacterized protein</fullName>
    </submittedName>
</protein>
<dbReference type="PANTHER" id="PTHR21119:SF7">
    <property type="entry name" value="C2 DOMAIN-CONTAINING PROTEIN 2"/>
    <property type="match status" value="1"/>
</dbReference>
<comment type="caution">
    <text evidence="2">The sequence shown here is derived from an EMBL/GenBank/DDBJ whole genome shotgun (WGS) entry which is preliminary data.</text>
</comment>
<feature type="compositionally biased region" description="Basic residues" evidence="1">
    <location>
        <begin position="1"/>
        <end position="17"/>
    </location>
</feature>
<accession>A0ABD0Q9H1</accession>
<feature type="compositionally biased region" description="Basic residues" evidence="1">
    <location>
        <begin position="55"/>
        <end position="64"/>
    </location>
</feature>
<evidence type="ECO:0000313" key="3">
    <source>
        <dbReference type="Proteomes" id="UP001529510"/>
    </source>
</evidence>